<protein>
    <submittedName>
        <fullName evidence="13">Reductive dehalogenase</fullName>
    </submittedName>
</protein>
<evidence type="ECO:0000256" key="11">
    <source>
        <dbReference type="ARBA" id="ARBA00029374"/>
    </source>
</evidence>
<keyword evidence="3" id="KW-1003">Cell membrane</keyword>
<keyword evidence="4" id="KW-0004">4Fe-4S</keyword>
<name>A0A267M9P5_9FIRM</name>
<dbReference type="PROSITE" id="PS00198">
    <property type="entry name" value="4FE4S_FER_1"/>
    <property type="match status" value="1"/>
</dbReference>
<keyword evidence="14" id="KW-1185">Reference proteome</keyword>
<dbReference type="RefSeq" id="WP_095136324.1">
    <property type="nucleotide sequence ID" value="NZ_NIBG01000051.1"/>
</dbReference>
<dbReference type="EMBL" id="NIBG01000051">
    <property type="protein sequence ID" value="PAB55550.1"/>
    <property type="molecule type" value="Genomic_DNA"/>
</dbReference>
<comment type="cofactor">
    <cofactor evidence="11">
        <name>corrinoid</name>
        <dbReference type="ChEBI" id="CHEBI:33913"/>
    </cofactor>
</comment>
<gene>
    <name evidence="13" type="ORF">CCE28_21710</name>
</gene>
<dbReference type="InterPro" id="IPR012832">
    <property type="entry name" value="RDH"/>
</dbReference>
<keyword evidence="6" id="KW-0732">Signal</keyword>
<proteinExistence type="predicted"/>
<keyword evidence="8" id="KW-0408">Iron</keyword>
<dbReference type="Pfam" id="PF13484">
    <property type="entry name" value="Fer4_16"/>
    <property type="match status" value="1"/>
</dbReference>
<dbReference type="Gene3D" id="3.30.70.20">
    <property type="match status" value="1"/>
</dbReference>
<evidence type="ECO:0000256" key="8">
    <source>
        <dbReference type="ARBA" id="ARBA00023004"/>
    </source>
</evidence>
<dbReference type="InterPro" id="IPR017896">
    <property type="entry name" value="4Fe4S_Fe-S-bd"/>
</dbReference>
<dbReference type="PROSITE" id="PS51318">
    <property type="entry name" value="TAT"/>
    <property type="match status" value="1"/>
</dbReference>
<evidence type="ECO:0000259" key="12">
    <source>
        <dbReference type="PROSITE" id="PS51379"/>
    </source>
</evidence>
<feature type="domain" description="4Fe-4S ferredoxin-type" evidence="12">
    <location>
        <begin position="374"/>
        <end position="404"/>
    </location>
</feature>
<evidence type="ECO:0000256" key="10">
    <source>
        <dbReference type="ARBA" id="ARBA00023136"/>
    </source>
</evidence>
<dbReference type="Proteomes" id="UP000216024">
    <property type="component" value="Unassembled WGS sequence"/>
</dbReference>
<sequence length="514" mass="57348">MNRREFLKVAGVTTAVTGAAIATKPKKAFAVELGKEHDQFPVEVTKDVNRFSQQNHVFFRAFWDKEPVDNFISERFGYKSYPEVGLVFVSQHEGFKEGRNAGKLGFRQIDKALELSAWSVNDHFAPHSQMGVRNALIQTHPVNPETGEQMKDMPVLVPGLFSWDNSKVDKKIGMAKKQYKFKDAKEAAQYVKKAAKFLGADLVGIAPYNESTKRWTYEEWAVPNVKPFTMPDGTVEYLPFDPFKFEKGEYETFGVKTVKPDFKGEAGFEPKSVIVLAFEMDYDGIKAAPTLAGCTPVALGYSQMAETGHKVAEFLRNIGYKAAPCGNDTSLSVPLAIEAGLGEASRMGLLVTEKYGPRVRLAKVYTDLEIAPDKPITFGVKEFCDVCMKCADACPGKAICNEPAQVIKEGMEFDTGKVTKSTMTGVEKWFVNGERCLSFWAYNGADCGTCISVCPYNKIDEWHHDLSKLMTLTPFKPLLRSLDEMFGYGGPVEPDARLESKYLEDAINDFWDKI</sequence>
<comment type="subcellular location">
    <subcellularLocation>
        <location evidence="2">Cell membrane</location>
    </subcellularLocation>
</comment>
<evidence type="ECO:0000256" key="2">
    <source>
        <dbReference type="ARBA" id="ARBA00004236"/>
    </source>
</evidence>
<reference evidence="13 14" key="1">
    <citation type="submission" date="2017-06" db="EMBL/GenBank/DDBJ databases">
        <title>Draft genome sequence of anaerobic fermentative bacterium Anaeromicrobium sediminis DY2726D isolated from West Pacific Ocean sediments.</title>
        <authorList>
            <person name="Zeng X."/>
        </authorList>
    </citation>
    <scope>NUCLEOTIDE SEQUENCE [LARGE SCALE GENOMIC DNA]</scope>
    <source>
        <strain evidence="13 14">DY2726D</strain>
    </source>
</reference>
<accession>A0A267M9P5</accession>
<comment type="caution">
    <text evidence="13">The sequence shown here is derived from an EMBL/GenBank/DDBJ whole genome shotgun (WGS) entry which is preliminary data.</text>
</comment>
<evidence type="ECO:0000256" key="3">
    <source>
        <dbReference type="ARBA" id="ARBA00022475"/>
    </source>
</evidence>
<dbReference type="SUPFAM" id="SSF54862">
    <property type="entry name" value="4Fe-4S ferredoxins"/>
    <property type="match status" value="1"/>
</dbReference>
<evidence type="ECO:0000313" key="14">
    <source>
        <dbReference type="Proteomes" id="UP000216024"/>
    </source>
</evidence>
<evidence type="ECO:0000256" key="7">
    <source>
        <dbReference type="ARBA" id="ARBA00022737"/>
    </source>
</evidence>
<dbReference type="InterPro" id="IPR017900">
    <property type="entry name" value="4Fe4S_Fe_S_CS"/>
</dbReference>
<evidence type="ECO:0000256" key="9">
    <source>
        <dbReference type="ARBA" id="ARBA00023014"/>
    </source>
</evidence>
<evidence type="ECO:0000313" key="13">
    <source>
        <dbReference type="EMBL" id="PAB55550.1"/>
    </source>
</evidence>
<keyword evidence="9" id="KW-0411">Iron-sulfur</keyword>
<evidence type="ECO:0000256" key="6">
    <source>
        <dbReference type="ARBA" id="ARBA00022729"/>
    </source>
</evidence>
<dbReference type="NCBIfam" id="TIGR02486">
    <property type="entry name" value="RDH"/>
    <property type="match status" value="1"/>
</dbReference>
<evidence type="ECO:0000256" key="1">
    <source>
        <dbReference type="ARBA" id="ARBA00001966"/>
    </source>
</evidence>
<dbReference type="GO" id="GO:0051539">
    <property type="term" value="F:4 iron, 4 sulfur cluster binding"/>
    <property type="evidence" value="ECO:0007669"/>
    <property type="project" value="UniProtKB-KW"/>
</dbReference>
<dbReference type="GO" id="GO:0046872">
    <property type="term" value="F:metal ion binding"/>
    <property type="evidence" value="ECO:0007669"/>
    <property type="project" value="UniProtKB-KW"/>
</dbReference>
<dbReference type="PANTHER" id="PTHR42827:SF1">
    <property type="entry name" value="IRON-SULFUR CLUSTER-BINDING PROTEIN"/>
    <property type="match status" value="1"/>
</dbReference>
<dbReference type="GO" id="GO:0005886">
    <property type="term" value="C:plasma membrane"/>
    <property type="evidence" value="ECO:0007669"/>
    <property type="project" value="UniProtKB-SubCell"/>
</dbReference>
<dbReference type="PANTHER" id="PTHR42827">
    <property type="entry name" value="IRON-SULFUR CLUSTER-BINDING PROTEIN-RELATED"/>
    <property type="match status" value="1"/>
</dbReference>
<comment type="cofactor">
    <cofactor evidence="1">
        <name>[4Fe-4S] cluster</name>
        <dbReference type="ChEBI" id="CHEBI:49883"/>
    </cofactor>
</comment>
<organism evidence="13 14">
    <name type="scientific">Anaeromicrobium sediminis</name>
    <dbReference type="NCBI Taxonomy" id="1478221"/>
    <lineage>
        <taxon>Bacteria</taxon>
        <taxon>Bacillati</taxon>
        <taxon>Bacillota</taxon>
        <taxon>Clostridia</taxon>
        <taxon>Peptostreptococcales</taxon>
        <taxon>Thermotaleaceae</taxon>
        <taxon>Anaeromicrobium</taxon>
    </lineage>
</organism>
<dbReference type="NCBIfam" id="TIGR01409">
    <property type="entry name" value="TAT_signal_seq"/>
    <property type="match status" value="1"/>
</dbReference>
<keyword evidence="10" id="KW-0472">Membrane</keyword>
<keyword evidence="5" id="KW-0479">Metal-binding</keyword>
<dbReference type="InterPro" id="IPR006311">
    <property type="entry name" value="TAT_signal"/>
</dbReference>
<dbReference type="InterPro" id="IPR019546">
    <property type="entry name" value="TAT_signal_bac_arc"/>
</dbReference>
<dbReference type="OrthoDB" id="9815745at2"/>
<keyword evidence="7" id="KW-0677">Repeat</keyword>
<evidence type="ECO:0000256" key="4">
    <source>
        <dbReference type="ARBA" id="ARBA00022485"/>
    </source>
</evidence>
<dbReference type="AlphaFoldDB" id="A0A267M9P5"/>
<dbReference type="PROSITE" id="PS51379">
    <property type="entry name" value="4FE4S_FER_2"/>
    <property type="match status" value="1"/>
</dbReference>
<evidence type="ECO:0000256" key="5">
    <source>
        <dbReference type="ARBA" id="ARBA00022723"/>
    </source>
</evidence>